<proteinExistence type="predicted"/>
<sequence>MVSNELLFVENNETLGRKPSISNEEIKRLVRQSKNEPFKPAKELKKELQIQRWSKSQKSPQLLTVKHVAKRIEYAKIRKDWPVEKWRHILWSDESKIVFFGGKGSRSYVRRPPRAEYNPRLSFKTVKHGGSNIMVWACFSYYGVVPIHRIQGIMDQHIYTDILENVMAPYAEDEIPFFLDISTG</sequence>
<accession>B4INC3</accession>
<dbReference type="PANTHER" id="PTHR23022">
    <property type="entry name" value="TRANSPOSABLE ELEMENT-RELATED"/>
    <property type="match status" value="1"/>
</dbReference>
<dbReference type="OMA" id="YLTIMET"/>
<gene>
    <name evidence="1" type="primary">Dsec\GM19274</name>
    <name evidence="1" type="ORF">Dsec_GM19274</name>
</gene>
<keyword evidence="2" id="KW-1185">Reference proteome</keyword>
<dbReference type="Proteomes" id="UP000001292">
    <property type="component" value="Unassembled WGS sequence"/>
</dbReference>
<organism evidence="2">
    <name type="scientific">Drosophila sechellia</name>
    <name type="common">Fruit fly</name>
    <dbReference type="NCBI Taxonomy" id="7238"/>
    <lineage>
        <taxon>Eukaryota</taxon>
        <taxon>Metazoa</taxon>
        <taxon>Ecdysozoa</taxon>
        <taxon>Arthropoda</taxon>
        <taxon>Hexapoda</taxon>
        <taxon>Insecta</taxon>
        <taxon>Pterygota</taxon>
        <taxon>Neoptera</taxon>
        <taxon>Endopterygota</taxon>
        <taxon>Diptera</taxon>
        <taxon>Brachycera</taxon>
        <taxon>Muscomorpha</taxon>
        <taxon>Ephydroidea</taxon>
        <taxon>Drosophilidae</taxon>
        <taxon>Drosophila</taxon>
        <taxon>Sophophora</taxon>
    </lineage>
</organism>
<dbReference type="HOGENOM" id="CLU_033666_0_4_1"/>
<dbReference type="InterPro" id="IPR052338">
    <property type="entry name" value="Transposase_5"/>
</dbReference>
<name>B4INC3_DROSE</name>
<dbReference type="Gene3D" id="3.30.420.10">
    <property type="entry name" value="Ribonuclease H-like superfamily/Ribonuclease H"/>
    <property type="match status" value="1"/>
</dbReference>
<evidence type="ECO:0000313" key="1">
    <source>
        <dbReference type="EMBL" id="EDW46475.1"/>
    </source>
</evidence>
<reference evidence="1 2" key="1">
    <citation type="journal article" date="2007" name="Nature">
        <title>Evolution of genes and genomes on the Drosophila phylogeny.</title>
        <authorList>
            <consortium name="Drosophila 12 Genomes Consortium"/>
            <person name="Clark A.G."/>
            <person name="Eisen M.B."/>
            <person name="Smith D.R."/>
            <person name="Bergman C.M."/>
            <person name="Oliver B."/>
            <person name="Markow T.A."/>
            <person name="Kaufman T.C."/>
            <person name="Kellis M."/>
            <person name="Gelbart W."/>
            <person name="Iyer V.N."/>
            <person name="Pollard D.A."/>
            <person name="Sackton T.B."/>
            <person name="Larracuente A.M."/>
            <person name="Singh N.D."/>
            <person name="Abad J.P."/>
            <person name="Abt D.N."/>
            <person name="Adryan B."/>
            <person name="Aguade M."/>
            <person name="Akashi H."/>
            <person name="Anderson W.W."/>
            <person name="Aquadro C.F."/>
            <person name="Ardell D.H."/>
            <person name="Arguello R."/>
            <person name="Artieri C.G."/>
            <person name="Barbash D.A."/>
            <person name="Barker D."/>
            <person name="Barsanti P."/>
            <person name="Batterham P."/>
            <person name="Batzoglou S."/>
            <person name="Begun D."/>
            <person name="Bhutkar A."/>
            <person name="Blanco E."/>
            <person name="Bosak S.A."/>
            <person name="Bradley R.K."/>
            <person name="Brand A.D."/>
            <person name="Brent M.R."/>
            <person name="Brooks A.N."/>
            <person name="Brown R.H."/>
            <person name="Butlin R.K."/>
            <person name="Caggese C."/>
            <person name="Calvi B.R."/>
            <person name="Bernardo de Carvalho A."/>
            <person name="Caspi A."/>
            <person name="Castrezana S."/>
            <person name="Celniker S.E."/>
            <person name="Chang J.L."/>
            <person name="Chapple C."/>
            <person name="Chatterji S."/>
            <person name="Chinwalla A."/>
            <person name="Civetta A."/>
            <person name="Clifton S.W."/>
            <person name="Comeron J.M."/>
            <person name="Costello J.C."/>
            <person name="Coyne J.A."/>
            <person name="Daub J."/>
            <person name="David R.G."/>
            <person name="Delcher A.L."/>
            <person name="Delehaunty K."/>
            <person name="Do C.B."/>
            <person name="Ebling H."/>
            <person name="Edwards K."/>
            <person name="Eickbush T."/>
            <person name="Evans J.D."/>
            <person name="Filipski A."/>
            <person name="Findeiss S."/>
            <person name="Freyhult E."/>
            <person name="Fulton L."/>
            <person name="Fulton R."/>
            <person name="Garcia A.C."/>
            <person name="Gardiner A."/>
            <person name="Garfield D.A."/>
            <person name="Garvin B.E."/>
            <person name="Gibson G."/>
            <person name="Gilbert D."/>
            <person name="Gnerre S."/>
            <person name="Godfrey J."/>
            <person name="Good R."/>
            <person name="Gotea V."/>
            <person name="Gravely B."/>
            <person name="Greenberg A.J."/>
            <person name="Griffiths-Jones S."/>
            <person name="Gross S."/>
            <person name="Guigo R."/>
            <person name="Gustafson E.A."/>
            <person name="Haerty W."/>
            <person name="Hahn M.W."/>
            <person name="Halligan D.L."/>
            <person name="Halpern A.L."/>
            <person name="Halter G.M."/>
            <person name="Han M.V."/>
            <person name="Heger A."/>
            <person name="Hillier L."/>
            <person name="Hinrichs A.S."/>
            <person name="Holmes I."/>
            <person name="Hoskins R.A."/>
            <person name="Hubisz M.J."/>
            <person name="Hultmark D."/>
            <person name="Huntley M.A."/>
            <person name="Jaffe D.B."/>
            <person name="Jagadeeshan S."/>
            <person name="Jeck W.R."/>
            <person name="Johnson J."/>
            <person name="Jones C.D."/>
            <person name="Jordan W.C."/>
            <person name="Karpen G.H."/>
            <person name="Kataoka E."/>
            <person name="Keightley P.D."/>
            <person name="Kheradpour P."/>
            <person name="Kirkness E.F."/>
            <person name="Koerich L.B."/>
            <person name="Kristiansen K."/>
            <person name="Kudrna D."/>
            <person name="Kulathinal R.J."/>
            <person name="Kumar S."/>
            <person name="Kwok R."/>
            <person name="Lander E."/>
            <person name="Langley C.H."/>
            <person name="Lapoint R."/>
            <person name="Lazzaro B.P."/>
            <person name="Lee S.J."/>
            <person name="Levesque L."/>
            <person name="Li R."/>
            <person name="Lin C.F."/>
            <person name="Lin M.F."/>
            <person name="Lindblad-Toh K."/>
            <person name="Llopart A."/>
            <person name="Long M."/>
            <person name="Low L."/>
            <person name="Lozovsky E."/>
            <person name="Lu J."/>
            <person name="Luo M."/>
            <person name="Machado C.A."/>
            <person name="Makalowski W."/>
            <person name="Marzo M."/>
            <person name="Matsuda M."/>
            <person name="Matzkin L."/>
            <person name="McAllister B."/>
            <person name="McBride C.S."/>
            <person name="McKernan B."/>
            <person name="McKernan K."/>
            <person name="Mendez-Lago M."/>
            <person name="Minx P."/>
            <person name="Mollenhauer M.U."/>
            <person name="Montooth K."/>
            <person name="Mount S.M."/>
            <person name="Mu X."/>
            <person name="Myers E."/>
            <person name="Negre B."/>
            <person name="Newfeld S."/>
            <person name="Nielsen R."/>
            <person name="Noor M.A."/>
            <person name="O'Grady P."/>
            <person name="Pachter L."/>
            <person name="Papaceit M."/>
            <person name="Parisi M.J."/>
            <person name="Parisi M."/>
            <person name="Parts L."/>
            <person name="Pedersen J.S."/>
            <person name="Pesole G."/>
            <person name="Phillippy A.M."/>
            <person name="Ponting C.P."/>
            <person name="Pop M."/>
            <person name="Porcelli D."/>
            <person name="Powell J.R."/>
            <person name="Prohaska S."/>
            <person name="Pruitt K."/>
            <person name="Puig M."/>
            <person name="Quesneville H."/>
            <person name="Ram K.R."/>
            <person name="Rand D."/>
            <person name="Rasmussen M.D."/>
            <person name="Reed L.K."/>
            <person name="Reenan R."/>
            <person name="Reily A."/>
            <person name="Remington K.A."/>
            <person name="Rieger T.T."/>
            <person name="Ritchie M.G."/>
            <person name="Robin C."/>
            <person name="Rogers Y.H."/>
            <person name="Rohde C."/>
            <person name="Rozas J."/>
            <person name="Rubenfield M.J."/>
            <person name="Ruiz A."/>
            <person name="Russo S."/>
            <person name="Salzberg S.L."/>
            <person name="Sanchez-Gracia A."/>
            <person name="Saranga D.J."/>
            <person name="Sato H."/>
            <person name="Schaeffer S.W."/>
            <person name="Schatz M.C."/>
            <person name="Schlenke T."/>
            <person name="Schwartz R."/>
            <person name="Segarra C."/>
            <person name="Singh R.S."/>
            <person name="Sirot L."/>
            <person name="Sirota M."/>
            <person name="Sisneros N.B."/>
            <person name="Smith C.D."/>
            <person name="Smith T.F."/>
            <person name="Spieth J."/>
            <person name="Stage D.E."/>
            <person name="Stark A."/>
            <person name="Stephan W."/>
            <person name="Strausberg R.L."/>
            <person name="Strempel S."/>
            <person name="Sturgill D."/>
            <person name="Sutton G."/>
            <person name="Sutton G.G."/>
            <person name="Tao W."/>
            <person name="Teichmann S."/>
            <person name="Tobari Y.N."/>
            <person name="Tomimura Y."/>
            <person name="Tsolas J.M."/>
            <person name="Valente V.L."/>
            <person name="Venter E."/>
            <person name="Venter J.C."/>
            <person name="Vicario S."/>
            <person name="Vieira F.G."/>
            <person name="Vilella A.J."/>
            <person name="Villasante A."/>
            <person name="Walenz B."/>
            <person name="Wang J."/>
            <person name="Wasserman M."/>
            <person name="Watts T."/>
            <person name="Wilson D."/>
            <person name="Wilson R.K."/>
            <person name="Wing R.A."/>
            <person name="Wolfner M.F."/>
            <person name="Wong A."/>
            <person name="Wong G.K."/>
            <person name="Wu C.I."/>
            <person name="Wu G."/>
            <person name="Yamamoto D."/>
            <person name="Yang H.P."/>
            <person name="Yang S.P."/>
            <person name="Yorke J.A."/>
            <person name="Yoshida K."/>
            <person name="Zdobnov E."/>
            <person name="Zhang P."/>
            <person name="Zhang Y."/>
            <person name="Zimin A.V."/>
            <person name="Baldwin J."/>
            <person name="Abdouelleil A."/>
            <person name="Abdulkadir J."/>
            <person name="Abebe A."/>
            <person name="Abera B."/>
            <person name="Abreu J."/>
            <person name="Acer S.C."/>
            <person name="Aftuck L."/>
            <person name="Alexander A."/>
            <person name="An P."/>
            <person name="Anderson E."/>
            <person name="Anderson S."/>
            <person name="Arachi H."/>
            <person name="Azer M."/>
            <person name="Bachantsang P."/>
            <person name="Barry A."/>
            <person name="Bayul T."/>
            <person name="Berlin A."/>
            <person name="Bessette D."/>
            <person name="Bloom T."/>
            <person name="Blye J."/>
            <person name="Boguslavskiy L."/>
            <person name="Bonnet C."/>
            <person name="Boukhgalter B."/>
            <person name="Bourzgui I."/>
            <person name="Brown A."/>
            <person name="Cahill P."/>
            <person name="Channer S."/>
            <person name="Cheshatsang Y."/>
            <person name="Chuda L."/>
            <person name="Citroen M."/>
            <person name="Collymore A."/>
            <person name="Cooke P."/>
            <person name="Costello M."/>
            <person name="D'Aco K."/>
            <person name="Daza R."/>
            <person name="De Haan G."/>
            <person name="DeGray S."/>
            <person name="DeMaso C."/>
            <person name="Dhargay N."/>
            <person name="Dooley K."/>
            <person name="Dooley E."/>
            <person name="Doricent M."/>
            <person name="Dorje P."/>
            <person name="Dorjee K."/>
            <person name="Dupes A."/>
            <person name="Elong R."/>
            <person name="Falk J."/>
            <person name="Farina A."/>
            <person name="Faro S."/>
            <person name="Ferguson D."/>
            <person name="Fisher S."/>
            <person name="Foley C.D."/>
            <person name="Franke A."/>
            <person name="Friedrich D."/>
            <person name="Gadbois L."/>
            <person name="Gearin G."/>
            <person name="Gearin C.R."/>
            <person name="Giannoukos G."/>
            <person name="Goode T."/>
            <person name="Graham J."/>
            <person name="Grandbois E."/>
            <person name="Grewal S."/>
            <person name="Gyaltsen K."/>
            <person name="Hafez N."/>
            <person name="Hagos B."/>
            <person name="Hall J."/>
            <person name="Henson C."/>
            <person name="Hollinger A."/>
            <person name="Honan T."/>
            <person name="Huard M.D."/>
            <person name="Hughes L."/>
            <person name="Hurhula B."/>
            <person name="Husby M.E."/>
            <person name="Kamat A."/>
            <person name="Kanga B."/>
            <person name="Kashin S."/>
            <person name="Khazanovich D."/>
            <person name="Kisner P."/>
            <person name="Lance K."/>
            <person name="Lara M."/>
            <person name="Lee W."/>
            <person name="Lennon N."/>
            <person name="Letendre F."/>
            <person name="LeVine R."/>
            <person name="Lipovsky A."/>
            <person name="Liu X."/>
            <person name="Liu J."/>
            <person name="Liu S."/>
            <person name="Lokyitsang T."/>
            <person name="Lokyitsang Y."/>
            <person name="Lubonja R."/>
            <person name="Lui A."/>
            <person name="MacDonald P."/>
            <person name="Magnisalis V."/>
            <person name="Maru K."/>
            <person name="Matthews C."/>
            <person name="McCusker W."/>
            <person name="McDonough S."/>
            <person name="Mehta T."/>
            <person name="Meldrim J."/>
            <person name="Meneus L."/>
            <person name="Mihai O."/>
            <person name="Mihalev A."/>
            <person name="Mihova T."/>
            <person name="Mittelman R."/>
            <person name="Mlenga V."/>
            <person name="Montmayeur A."/>
            <person name="Mulrain L."/>
            <person name="Navidi A."/>
            <person name="Naylor J."/>
            <person name="Negash T."/>
            <person name="Nguyen T."/>
            <person name="Nguyen N."/>
            <person name="Nicol R."/>
            <person name="Norbu C."/>
            <person name="Norbu N."/>
            <person name="Novod N."/>
            <person name="O'Neill B."/>
            <person name="Osman S."/>
            <person name="Markiewicz E."/>
            <person name="Oyono O.L."/>
            <person name="Patti C."/>
            <person name="Phunkhang P."/>
            <person name="Pierre F."/>
            <person name="Priest M."/>
            <person name="Raghuraman S."/>
            <person name="Rege F."/>
            <person name="Reyes R."/>
            <person name="Rise C."/>
            <person name="Rogov P."/>
            <person name="Ross K."/>
            <person name="Ryan E."/>
            <person name="Settipalli S."/>
            <person name="Shea T."/>
            <person name="Sherpa N."/>
            <person name="Shi L."/>
            <person name="Shih D."/>
            <person name="Sparrow T."/>
            <person name="Spaulding J."/>
            <person name="Stalker J."/>
            <person name="Stange-Thomann N."/>
            <person name="Stavropoulos S."/>
            <person name="Stone C."/>
            <person name="Strader C."/>
            <person name="Tesfaye S."/>
            <person name="Thomson T."/>
            <person name="Thoulutsang Y."/>
            <person name="Thoulutsang D."/>
            <person name="Topham K."/>
            <person name="Topping I."/>
            <person name="Tsamla T."/>
            <person name="Vassiliev H."/>
            <person name="Vo A."/>
            <person name="Wangchuk T."/>
            <person name="Wangdi T."/>
            <person name="Weiand M."/>
            <person name="Wilkinson J."/>
            <person name="Wilson A."/>
            <person name="Yadav S."/>
            <person name="Young G."/>
            <person name="Yu Q."/>
            <person name="Zembek L."/>
            <person name="Zhong D."/>
            <person name="Zimmer A."/>
            <person name="Zwirko Z."/>
            <person name="Jaffe D.B."/>
            <person name="Alvarez P."/>
            <person name="Brockman W."/>
            <person name="Butler J."/>
            <person name="Chin C."/>
            <person name="Gnerre S."/>
            <person name="Grabherr M."/>
            <person name="Kleber M."/>
            <person name="Mauceli E."/>
            <person name="MacCallum I."/>
        </authorList>
    </citation>
    <scope>NUCLEOTIDE SEQUENCE [LARGE SCALE GENOMIC DNA]</scope>
    <source>
        <strain evidence="2">Rob3c / Tucson 14021-0248.25</strain>
    </source>
</reference>
<dbReference type="GO" id="GO:0003676">
    <property type="term" value="F:nucleic acid binding"/>
    <property type="evidence" value="ECO:0007669"/>
    <property type="project" value="InterPro"/>
</dbReference>
<protein>
    <submittedName>
        <fullName evidence="1">GM19274</fullName>
    </submittedName>
</protein>
<dbReference type="AlphaFoldDB" id="B4INC3"/>
<evidence type="ECO:0000313" key="2">
    <source>
        <dbReference type="Proteomes" id="UP000001292"/>
    </source>
</evidence>
<dbReference type="PANTHER" id="PTHR23022:SF134">
    <property type="entry name" value="TRANSPOSABLE ELEMENT TC1 TRANSPOSASE"/>
    <property type="match status" value="1"/>
</dbReference>
<dbReference type="InterPro" id="IPR036397">
    <property type="entry name" value="RNaseH_sf"/>
</dbReference>
<dbReference type="STRING" id="7238.B4INC3"/>
<dbReference type="EMBL" id="CH481984">
    <property type="protein sequence ID" value="EDW46475.1"/>
    <property type="molecule type" value="Genomic_DNA"/>
</dbReference>